<keyword evidence="1" id="KW-0223">Dioxygenase</keyword>
<keyword evidence="1" id="KW-0560">Oxidoreductase</keyword>
<dbReference type="Proteomes" id="UP000523007">
    <property type="component" value="Unassembled WGS sequence"/>
</dbReference>
<organism evidence="1 2">
    <name type="scientific">Lipingzhangella halophila</name>
    <dbReference type="NCBI Taxonomy" id="1783352"/>
    <lineage>
        <taxon>Bacteria</taxon>
        <taxon>Bacillati</taxon>
        <taxon>Actinomycetota</taxon>
        <taxon>Actinomycetes</taxon>
        <taxon>Streptosporangiales</taxon>
        <taxon>Nocardiopsidaceae</taxon>
        <taxon>Lipingzhangella</taxon>
    </lineage>
</organism>
<dbReference type="GO" id="GO:0051213">
    <property type="term" value="F:dioxygenase activity"/>
    <property type="evidence" value="ECO:0007669"/>
    <property type="project" value="UniProtKB-KW"/>
</dbReference>
<comment type="caution">
    <text evidence="1">The sequence shown here is derived from an EMBL/GenBank/DDBJ whole genome shotgun (WGS) entry which is preliminary data.</text>
</comment>
<proteinExistence type="predicted"/>
<dbReference type="AlphaFoldDB" id="A0A7W7W1A7"/>
<evidence type="ECO:0000313" key="2">
    <source>
        <dbReference type="Proteomes" id="UP000523007"/>
    </source>
</evidence>
<name>A0A7W7W1A7_9ACTN</name>
<keyword evidence="1" id="KW-0456">Lyase</keyword>
<dbReference type="SUPFAM" id="SSF54593">
    <property type="entry name" value="Glyoxalase/Bleomycin resistance protein/Dihydroxybiphenyl dioxygenase"/>
    <property type="match status" value="1"/>
</dbReference>
<reference evidence="1 2" key="1">
    <citation type="submission" date="2020-08" db="EMBL/GenBank/DDBJ databases">
        <title>Sequencing the genomes of 1000 actinobacteria strains.</title>
        <authorList>
            <person name="Klenk H.-P."/>
        </authorList>
    </citation>
    <scope>NUCLEOTIDE SEQUENCE [LARGE SCALE GENOMIC DNA]</scope>
    <source>
        <strain evidence="1 2">DSM 102030</strain>
    </source>
</reference>
<dbReference type="RefSeq" id="WP_184574153.1">
    <property type="nucleotide sequence ID" value="NZ_JACHJT010000001.1"/>
</dbReference>
<gene>
    <name evidence="1" type="ORF">F4561_000384</name>
</gene>
<accession>A0A7W7W1A7</accession>
<dbReference type="InterPro" id="IPR029068">
    <property type="entry name" value="Glyas_Bleomycin-R_OHBP_Dase"/>
</dbReference>
<dbReference type="Pfam" id="PF13669">
    <property type="entry name" value="Glyoxalase_4"/>
    <property type="match status" value="1"/>
</dbReference>
<dbReference type="GO" id="GO:0016829">
    <property type="term" value="F:lyase activity"/>
    <property type="evidence" value="ECO:0007669"/>
    <property type="project" value="UniProtKB-KW"/>
</dbReference>
<keyword evidence="2" id="KW-1185">Reference proteome</keyword>
<evidence type="ECO:0000313" key="1">
    <source>
        <dbReference type="EMBL" id="MBB4929564.1"/>
    </source>
</evidence>
<protein>
    <submittedName>
        <fullName evidence="1">Catechol 2,3-dioxygenase-like lactoylglutathione lyase family enzyme</fullName>
    </submittedName>
</protein>
<dbReference type="Gene3D" id="3.10.180.10">
    <property type="entry name" value="2,3-Dihydroxybiphenyl 1,2-Dioxygenase, domain 1"/>
    <property type="match status" value="1"/>
</dbReference>
<dbReference type="EMBL" id="JACHJT010000001">
    <property type="protein sequence ID" value="MBB4929564.1"/>
    <property type="molecule type" value="Genomic_DNA"/>
</dbReference>
<sequence>MTGFYHVCFAVPDIQAAMRDLRLASGVEWSPPKSDRIAGWDFQIAFTTGGPPFIELIEAPAGSPWDSAAGARFDHLGFWSTSVLAGSRRLDAAGLPEDFSGCPYGRPFVYHQVDSIGARVELVDTDRQPAFLSTWHPGGAPMPAIEEPHEE</sequence>